<gene>
    <name evidence="3" type="ORF">TMPK1_26760</name>
</gene>
<dbReference type="Pfam" id="PF07045">
    <property type="entry name" value="DUF1330"/>
    <property type="match status" value="2"/>
</dbReference>
<dbReference type="PANTHER" id="PTHR41521:SF4">
    <property type="entry name" value="BLR0684 PROTEIN"/>
    <property type="match status" value="1"/>
</dbReference>
<evidence type="ECO:0000256" key="1">
    <source>
        <dbReference type="SAM" id="SignalP"/>
    </source>
</evidence>
<sequence>MRSLLSLLAVLLVAGCASSSRAPDAPRASWLLVGVDGQRTTPSLTTYLDRVGQQYTQRNAERFAFARGNQVEPLIGAAPAETIVLVRFPGARGVRDWYKSDAYQQLIPLRVNTGTYWLVSFEGSAAKLPGTTPAFLLLRGELPAQDAAETDAIKHYGGVTVAQLGDGDIDVLEGTVPKGAMRVIAFPSRASLAALWLDPEFRAVRERWNVAGKTSATLVGGGKN</sequence>
<protein>
    <recommendedName>
        <fullName evidence="2">DUF1330 domain-containing protein</fullName>
    </recommendedName>
</protein>
<feature type="signal peptide" evidence="1">
    <location>
        <begin position="1"/>
        <end position="22"/>
    </location>
</feature>
<evidence type="ECO:0000259" key="2">
    <source>
        <dbReference type="Pfam" id="PF07045"/>
    </source>
</evidence>
<dbReference type="RefSeq" id="WP_420243537.1">
    <property type="nucleotide sequence ID" value="NZ_BOPV01000001.1"/>
</dbReference>
<proteinExistence type="predicted"/>
<dbReference type="PANTHER" id="PTHR41521">
    <property type="match status" value="1"/>
</dbReference>
<dbReference type="Gene3D" id="3.30.70.100">
    <property type="match status" value="2"/>
</dbReference>
<keyword evidence="1" id="KW-0732">Signal</keyword>
<dbReference type="PROSITE" id="PS51257">
    <property type="entry name" value="PROKAR_LIPOPROTEIN"/>
    <property type="match status" value="1"/>
</dbReference>
<comment type="caution">
    <text evidence="3">The sequence shown here is derived from an EMBL/GenBank/DDBJ whole genome shotgun (WGS) entry which is preliminary data.</text>
</comment>
<evidence type="ECO:0000313" key="3">
    <source>
        <dbReference type="EMBL" id="GIL40439.1"/>
    </source>
</evidence>
<feature type="domain" description="DUF1330" evidence="2">
    <location>
        <begin position="148"/>
        <end position="221"/>
    </location>
</feature>
<dbReference type="Proteomes" id="UP000681075">
    <property type="component" value="Unassembled WGS sequence"/>
</dbReference>
<dbReference type="InterPro" id="IPR011008">
    <property type="entry name" value="Dimeric_a/b-barrel"/>
</dbReference>
<feature type="domain" description="DUF1330" evidence="2">
    <location>
        <begin position="45"/>
        <end position="122"/>
    </location>
</feature>
<dbReference type="InterPro" id="IPR010753">
    <property type="entry name" value="DUF1330"/>
</dbReference>
<organism evidence="3 4">
    <name type="scientific">Roseiterribacter gracilis</name>
    <dbReference type="NCBI Taxonomy" id="2812848"/>
    <lineage>
        <taxon>Bacteria</taxon>
        <taxon>Pseudomonadati</taxon>
        <taxon>Pseudomonadota</taxon>
        <taxon>Alphaproteobacteria</taxon>
        <taxon>Rhodospirillales</taxon>
        <taxon>Roseiterribacteraceae</taxon>
        <taxon>Roseiterribacter</taxon>
    </lineage>
</organism>
<accession>A0A8S8XET6</accession>
<reference evidence="3" key="1">
    <citation type="submission" date="2021-02" db="EMBL/GenBank/DDBJ databases">
        <title>Genome sequence of Rhodospirillales sp. strain TMPK1 isolated from soil.</title>
        <authorList>
            <person name="Nakai R."/>
            <person name="Kusada H."/>
            <person name="Tamaki H."/>
        </authorList>
    </citation>
    <scope>NUCLEOTIDE SEQUENCE</scope>
    <source>
        <strain evidence="3">TMPK1</strain>
    </source>
</reference>
<evidence type="ECO:0000313" key="4">
    <source>
        <dbReference type="Proteomes" id="UP000681075"/>
    </source>
</evidence>
<dbReference type="AlphaFoldDB" id="A0A8S8XET6"/>
<feature type="chain" id="PRO_5035809320" description="DUF1330 domain-containing protein" evidence="1">
    <location>
        <begin position="23"/>
        <end position="224"/>
    </location>
</feature>
<dbReference type="EMBL" id="BOPV01000001">
    <property type="protein sequence ID" value="GIL40439.1"/>
    <property type="molecule type" value="Genomic_DNA"/>
</dbReference>
<dbReference type="SUPFAM" id="SSF54909">
    <property type="entry name" value="Dimeric alpha+beta barrel"/>
    <property type="match status" value="2"/>
</dbReference>
<keyword evidence="4" id="KW-1185">Reference proteome</keyword>
<name>A0A8S8XET6_9PROT</name>